<evidence type="ECO:0000256" key="1">
    <source>
        <dbReference type="SAM" id="Phobius"/>
    </source>
</evidence>
<keyword evidence="1" id="KW-0472">Membrane</keyword>
<gene>
    <name evidence="2" type="ORF">GCM10008025_24170</name>
</gene>
<dbReference type="EMBL" id="BMEY01000011">
    <property type="protein sequence ID" value="GGA79913.1"/>
    <property type="molecule type" value="Genomic_DNA"/>
</dbReference>
<feature type="transmembrane region" description="Helical" evidence="1">
    <location>
        <begin position="106"/>
        <end position="127"/>
    </location>
</feature>
<accession>A0A916S3U1</accession>
<proteinExistence type="predicted"/>
<feature type="transmembrane region" description="Helical" evidence="1">
    <location>
        <begin position="158"/>
        <end position="177"/>
    </location>
</feature>
<dbReference type="Proteomes" id="UP000613512">
    <property type="component" value="Unassembled WGS sequence"/>
</dbReference>
<feature type="transmembrane region" description="Helical" evidence="1">
    <location>
        <begin position="49"/>
        <end position="67"/>
    </location>
</feature>
<dbReference type="RefSeq" id="WP_188384918.1">
    <property type="nucleotide sequence ID" value="NZ_BMEY01000011.1"/>
</dbReference>
<dbReference type="Pfam" id="PF19700">
    <property type="entry name" value="DUF6198"/>
    <property type="match status" value="1"/>
</dbReference>
<dbReference type="PANTHER" id="PTHR40078">
    <property type="entry name" value="INTEGRAL MEMBRANE PROTEIN-RELATED"/>
    <property type="match status" value="1"/>
</dbReference>
<feature type="transmembrane region" description="Helical" evidence="1">
    <location>
        <begin position="183"/>
        <end position="202"/>
    </location>
</feature>
<feature type="transmembrane region" description="Helical" evidence="1">
    <location>
        <begin position="74"/>
        <end position="94"/>
    </location>
</feature>
<comment type="caution">
    <text evidence="2">The sequence shown here is derived from an EMBL/GenBank/DDBJ whole genome shotgun (WGS) entry which is preliminary data.</text>
</comment>
<protein>
    <submittedName>
        <fullName evidence="2">Membrane protein</fullName>
    </submittedName>
</protein>
<sequence length="227" mass="25142">MKQLKRIILLIFLVIMVGFSVALVLKAAIGVGSWDALAQSVTHITGTKVGTIGIIFNIALVFGQWVLLRKDFTFYHLLQVPVIILLGTVVNFSLYQILSPITIDSYVLNFLLIIIAFILLASFNGALMELNMVTMPLEGFCMAVSIRTNYRFPIVRQVADIVIILSVLVLTFAFTIPSTIREGTIIGMVIYAPILGFAMKLIRPLFTKLGSVSKVNKEIEHVDVKLV</sequence>
<dbReference type="InterPro" id="IPR038750">
    <property type="entry name" value="YczE/YyaS-like"/>
</dbReference>
<reference evidence="2" key="1">
    <citation type="journal article" date="2014" name="Int. J. Syst. Evol. Microbiol.">
        <title>Complete genome sequence of Corynebacterium casei LMG S-19264T (=DSM 44701T), isolated from a smear-ripened cheese.</title>
        <authorList>
            <consortium name="US DOE Joint Genome Institute (JGI-PGF)"/>
            <person name="Walter F."/>
            <person name="Albersmeier A."/>
            <person name="Kalinowski J."/>
            <person name="Ruckert C."/>
        </authorList>
    </citation>
    <scope>NUCLEOTIDE SEQUENCE</scope>
    <source>
        <strain evidence="2">CGMCC 1.12408</strain>
    </source>
</reference>
<feature type="transmembrane region" description="Helical" evidence="1">
    <location>
        <begin position="7"/>
        <end position="29"/>
    </location>
</feature>
<keyword evidence="1" id="KW-0812">Transmembrane</keyword>
<keyword evidence="1" id="KW-1133">Transmembrane helix</keyword>
<name>A0A916S3U1_9BACI</name>
<evidence type="ECO:0000313" key="2">
    <source>
        <dbReference type="EMBL" id="GGA79913.1"/>
    </source>
</evidence>
<organism evidence="2 3">
    <name type="scientific">Ornithinibacillus halotolerans</name>
    <dbReference type="NCBI Taxonomy" id="1274357"/>
    <lineage>
        <taxon>Bacteria</taxon>
        <taxon>Bacillati</taxon>
        <taxon>Bacillota</taxon>
        <taxon>Bacilli</taxon>
        <taxon>Bacillales</taxon>
        <taxon>Bacillaceae</taxon>
        <taxon>Ornithinibacillus</taxon>
    </lineage>
</organism>
<dbReference type="PANTHER" id="PTHR40078:SF1">
    <property type="entry name" value="INTEGRAL MEMBRANE PROTEIN"/>
    <property type="match status" value="1"/>
</dbReference>
<keyword evidence="3" id="KW-1185">Reference proteome</keyword>
<evidence type="ECO:0000313" key="3">
    <source>
        <dbReference type="Proteomes" id="UP000613512"/>
    </source>
</evidence>
<dbReference type="AlphaFoldDB" id="A0A916S3U1"/>
<reference evidence="2" key="2">
    <citation type="submission" date="2020-09" db="EMBL/GenBank/DDBJ databases">
        <authorList>
            <person name="Sun Q."/>
            <person name="Zhou Y."/>
        </authorList>
    </citation>
    <scope>NUCLEOTIDE SEQUENCE</scope>
    <source>
        <strain evidence="2">CGMCC 1.12408</strain>
    </source>
</reference>